<dbReference type="RefSeq" id="WP_269424980.1">
    <property type="nucleotide sequence ID" value="NZ_JAPWGY010000011.1"/>
</dbReference>
<protein>
    <recommendedName>
        <fullName evidence="4">Methyltransferase</fullName>
        <ecNumber evidence="4">2.1.1.-</ecNumber>
    </recommendedName>
</protein>
<evidence type="ECO:0000256" key="5">
    <source>
        <dbReference type="SAM" id="MobiDB-lite"/>
    </source>
</evidence>
<evidence type="ECO:0000313" key="6">
    <source>
        <dbReference type="EMBL" id="MCZ4282836.1"/>
    </source>
</evidence>
<dbReference type="PIRSF" id="PIRSF037567">
    <property type="entry name" value="MTTB_MeTrfase"/>
    <property type="match status" value="1"/>
</dbReference>
<keyword evidence="3 4" id="KW-0808">Transferase</keyword>
<keyword evidence="7" id="KW-1185">Reference proteome</keyword>
<dbReference type="Proteomes" id="UP001069802">
    <property type="component" value="Unassembled WGS sequence"/>
</dbReference>
<evidence type="ECO:0000256" key="4">
    <source>
        <dbReference type="PIRNR" id="PIRNR037567"/>
    </source>
</evidence>
<keyword evidence="2 6" id="KW-0489">Methyltransferase</keyword>
<dbReference type="GO" id="GO:0008168">
    <property type="term" value="F:methyltransferase activity"/>
    <property type="evidence" value="ECO:0007669"/>
    <property type="project" value="UniProtKB-KW"/>
</dbReference>
<evidence type="ECO:0000256" key="2">
    <source>
        <dbReference type="ARBA" id="ARBA00022603"/>
    </source>
</evidence>
<evidence type="ECO:0000256" key="3">
    <source>
        <dbReference type="ARBA" id="ARBA00022679"/>
    </source>
</evidence>
<name>A0ABT4LP06_9PROT</name>
<proteinExistence type="inferred from homology"/>
<reference evidence="6" key="1">
    <citation type="submission" date="2022-12" db="EMBL/GenBank/DDBJ databases">
        <title>Bacterial isolates from different developmental stages of Nematostella vectensis.</title>
        <authorList>
            <person name="Fraune S."/>
        </authorList>
    </citation>
    <scope>NUCLEOTIDE SEQUENCE</scope>
    <source>
        <strain evidence="6">G21630-S1</strain>
    </source>
</reference>
<evidence type="ECO:0000256" key="1">
    <source>
        <dbReference type="ARBA" id="ARBA00007137"/>
    </source>
</evidence>
<gene>
    <name evidence="6" type="ORF">O4H49_18775</name>
</gene>
<dbReference type="Pfam" id="PF06253">
    <property type="entry name" value="MTTB"/>
    <property type="match status" value="1"/>
</dbReference>
<feature type="compositionally biased region" description="Gly residues" evidence="5">
    <location>
        <begin position="16"/>
        <end position="27"/>
    </location>
</feature>
<comment type="caution">
    <text evidence="6">The sequence shown here is derived from an EMBL/GenBank/DDBJ whole genome shotgun (WGS) entry which is preliminary data.</text>
</comment>
<dbReference type="GO" id="GO:0032259">
    <property type="term" value="P:methylation"/>
    <property type="evidence" value="ECO:0007669"/>
    <property type="project" value="UniProtKB-KW"/>
</dbReference>
<dbReference type="EC" id="2.1.1.-" evidence="4"/>
<dbReference type="Gene3D" id="3.20.20.480">
    <property type="entry name" value="Trimethylamine methyltransferase-like"/>
    <property type="match status" value="1"/>
</dbReference>
<dbReference type="InterPro" id="IPR010426">
    <property type="entry name" value="MTTB_MeTrfase"/>
</dbReference>
<evidence type="ECO:0000313" key="7">
    <source>
        <dbReference type="Proteomes" id="UP001069802"/>
    </source>
</evidence>
<dbReference type="InterPro" id="IPR038601">
    <property type="entry name" value="MttB-like_sf"/>
</dbReference>
<organism evidence="6 7">
    <name type="scientific">Kiloniella laminariae</name>
    <dbReference type="NCBI Taxonomy" id="454162"/>
    <lineage>
        <taxon>Bacteria</taxon>
        <taxon>Pseudomonadati</taxon>
        <taxon>Pseudomonadota</taxon>
        <taxon>Alphaproteobacteria</taxon>
        <taxon>Rhodospirillales</taxon>
        <taxon>Kiloniellaceae</taxon>
        <taxon>Kiloniella</taxon>
    </lineage>
</organism>
<dbReference type="EMBL" id="JAPWGY010000011">
    <property type="protein sequence ID" value="MCZ4282836.1"/>
    <property type="molecule type" value="Genomic_DNA"/>
</dbReference>
<sequence>MSDSDTDTEQQAGRAGRAGRGRSGGGAASRRAVRSAGKATQLKFITRKIPYFETLNEEALEIIEENAEIILEEIGIEFRDDAEALQILKDNGCDVQGERVRFPRGLARQWCKHAPSQFTQHARNSERSVIIGGNNTVFAPVYGPPFVRDYDGGRRYATIEDFRNFVKLAYAMPALHHSGGTVCEPVDIPVNKRHLDMLYSHIRYSDKPYMGSVTAPERAEDSIAMSKLVFGDEFVENNTVMISLINANSPMTFDDTMLGALKVYARNMQACIITPFILSGAMAPVTPAGVMAQTLAEAMAGIAFAQMVRKGAPVVLGSFASSISMQSGAPTFGTPEPALVLYGMAQLARRLGLPFRSGGSLCGSKTPDAQAAYESANTIIPTALAGVNFTLHAAGWLEGGLISSYEKLVMDADQLGMMQRMLDGYDMTENGQAMSAIREVGPGSHFLGCAHTQANFETAFFRSTIADNNSFEQWESEGSKDAYQRASGLVKKILEEYVAPELDPAIDEAVLEFISNKKTSMPDAFT</sequence>
<feature type="region of interest" description="Disordered" evidence="5">
    <location>
        <begin position="1"/>
        <end position="34"/>
    </location>
</feature>
<accession>A0ABT4LP06</accession>
<comment type="similarity">
    <text evidence="1 4">Belongs to the trimethylamine methyltransferase family.</text>
</comment>